<reference evidence="2" key="1">
    <citation type="submission" date="2017-02" db="UniProtKB">
        <authorList>
            <consortium name="WormBaseParasite"/>
        </authorList>
    </citation>
    <scope>IDENTIFICATION</scope>
</reference>
<feature type="compositionally biased region" description="Basic and acidic residues" evidence="1">
    <location>
        <begin position="31"/>
        <end position="40"/>
    </location>
</feature>
<dbReference type="SUPFAM" id="SSF53300">
    <property type="entry name" value="vWA-like"/>
    <property type="match status" value="1"/>
</dbReference>
<feature type="compositionally biased region" description="Polar residues" evidence="1">
    <location>
        <begin position="47"/>
        <end position="58"/>
    </location>
</feature>
<accession>A0A0M3KJ67</accession>
<evidence type="ECO:0000256" key="1">
    <source>
        <dbReference type="SAM" id="MobiDB-lite"/>
    </source>
</evidence>
<protein>
    <submittedName>
        <fullName evidence="2">VWFA domain-containing protein</fullName>
    </submittedName>
</protein>
<name>A0A0M3KJ67_ANISI</name>
<proteinExistence type="predicted"/>
<dbReference type="InterPro" id="IPR036465">
    <property type="entry name" value="vWFA_dom_sf"/>
</dbReference>
<dbReference type="AlphaFoldDB" id="A0A0M3KJ67"/>
<organism evidence="2">
    <name type="scientific">Anisakis simplex</name>
    <name type="common">Herring worm</name>
    <dbReference type="NCBI Taxonomy" id="6269"/>
    <lineage>
        <taxon>Eukaryota</taxon>
        <taxon>Metazoa</taxon>
        <taxon>Ecdysozoa</taxon>
        <taxon>Nematoda</taxon>
        <taxon>Chromadorea</taxon>
        <taxon>Rhabditida</taxon>
        <taxon>Spirurina</taxon>
        <taxon>Ascaridomorpha</taxon>
        <taxon>Ascaridoidea</taxon>
        <taxon>Anisakidae</taxon>
        <taxon>Anisakis</taxon>
        <taxon>Anisakis simplex complex</taxon>
    </lineage>
</organism>
<evidence type="ECO:0000313" key="2">
    <source>
        <dbReference type="WBParaSite" id="ASIM_0002103901-mRNA-1"/>
    </source>
</evidence>
<dbReference type="WBParaSite" id="ASIM_0002103901-mRNA-1">
    <property type="protein sequence ID" value="ASIM_0002103901-mRNA-1"/>
    <property type="gene ID" value="ASIM_0002103901"/>
</dbReference>
<feature type="region of interest" description="Disordered" evidence="1">
    <location>
        <begin position="1"/>
        <end position="78"/>
    </location>
</feature>
<sequence length="191" mass="20932">LPRETAIVNEQQRANHPQHWNPVTDGSIDIGKGDVIEEGKGVPTPYSPSSYLESSGENALNAGRTDTDDTGTYSNQMKTGALTTSTSKYIDLRPSKPHRDDKSTVYPCKVDLIIAIDYQPNINANRDQTAKLVARMIKNWTISVNKTRIAIVSYGLDDGVGIYTGAQAQDELLYSLESGGYTFGVIYTLSR</sequence>